<dbReference type="RefSeq" id="WP_344282784.1">
    <property type="nucleotide sequence ID" value="NZ_BAAAKV010000067.1"/>
</dbReference>
<reference evidence="2 3" key="1">
    <citation type="journal article" date="2019" name="Int. J. Syst. Evol. Microbiol.">
        <title>The Global Catalogue of Microorganisms (GCM) 10K type strain sequencing project: providing services to taxonomists for standard genome sequencing and annotation.</title>
        <authorList>
            <consortium name="The Broad Institute Genomics Platform"/>
            <consortium name="The Broad Institute Genome Sequencing Center for Infectious Disease"/>
            <person name="Wu L."/>
            <person name="Ma J."/>
        </authorList>
    </citation>
    <scope>NUCLEOTIDE SEQUENCE [LARGE SCALE GENOMIC DNA]</scope>
    <source>
        <strain evidence="2 3">JCM 12696</strain>
    </source>
</reference>
<dbReference type="Gene3D" id="3.40.630.30">
    <property type="match status" value="1"/>
</dbReference>
<accession>A0ABN1V351</accession>
<keyword evidence="3" id="KW-1185">Reference proteome</keyword>
<name>A0ABN1V351_9ACTN</name>
<dbReference type="PANTHER" id="PTHR43441:SF10">
    <property type="entry name" value="ACETYLTRANSFERASE"/>
    <property type="match status" value="1"/>
</dbReference>
<evidence type="ECO:0000313" key="3">
    <source>
        <dbReference type="Proteomes" id="UP001501371"/>
    </source>
</evidence>
<proteinExistence type="predicted"/>
<evidence type="ECO:0000259" key="1">
    <source>
        <dbReference type="PROSITE" id="PS51186"/>
    </source>
</evidence>
<dbReference type="Pfam" id="PF13302">
    <property type="entry name" value="Acetyltransf_3"/>
    <property type="match status" value="1"/>
</dbReference>
<dbReference type="InterPro" id="IPR016181">
    <property type="entry name" value="Acyl_CoA_acyltransferase"/>
</dbReference>
<comment type="caution">
    <text evidence="2">The sequence shown here is derived from an EMBL/GenBank/DDBJ whole genome shotgun (WGS) entry which is preliminary data.</text>
</comment>
<dbReference type="SUPFAM" id="SSF55729">
    <property type="entry name" value="Acyl-CoA N-acyltransferases (Nat)"/>
    <property type="match status" value="1"/>
</dbReference>
<dbReference type="InterPro" id="IPR051908">
    <property type="entry name" value="Ribosomal_N-acetyltransferase"/>
</dbReference>
<gene>
    <name evidence="2" type="ORF">GCM10009654_57240</name>
</gene>
<organism evidence="2 3">
    <name type="scientific">Streptomyces hebeiensis</name>
    <dbReference type="NCBI Taxonomy" id="229486"/>
    <lineage>
        <taxon>Bacteria</taxon>
        <taxon>Bacillati</taxon>
        <taxon>Actinomycetota</taxon>
        <taxon>Actinomycetes</taxon>
        <taxon>Kitasatosporales</taxon>
        <taxon>Streptomycetaceae</taxon>
        <taxon>Streptomyces</taxon>
    </lineage>
</organism>
<sequence length="190" mass="21176">MFATSLGDGAELRPLEPWRSEEFLAHLDRAREFVDEFIQLARAATDPPSARALLTSYAEKQAADTGRIYGIWVDGTLVGGVLFRVFDTATETCEVGCWLEPAATGRGLVTRAARTLIDWAVEERGMHRVEWRAAATNAASVRVARRLGMTRDGVLRESFPYRGVRHDIEVWSVLASEWRRGRGPGAGHRH</sequence>
<dbReference type="PANTHER" id="PTHR43441">
    <property type="entry name" value="RIBOSOMAL-PROTEIN-SERINE ACETYLTRANSFERASE"/>
    <property type="match status" value="1"/>
</dbReference>
<dbReference type="CDD" id="cd04301">
    <property type="entry name" value="NAT_SF"/>
    <property type="match status" value="1"/>
</dbReference>
<dbReference type="InterPro" id="IPR000182">
    <property type="entry name" value="GNAT_dom"/>
</dbReference>
<dbReference type="Proteomes" id="UP001501371">
    <property type="component" value="Unassembled WGS sequence"/>
</dbReference>
<dbReference type="EMBL" id="BAAAKV010000067">
    <property type="protein sequence ID" value="GAA1192462.1"/>
    <property type="molecule type" value="Genomic_DNA"/>
</dbReference>
<evidence type="ECO:0000313" key="2">
    <source>
        <dbReference type="EMBL" id="GAA1192462.1"/>
    </source>
</evidence>
<protein>
    <submittedName>
        <fullName evidence="2">GNAT family protein</fullName>
    </submittedName>
</protein>
<feature type="domain" description="N-acetyltransferase" evidence="1">
    <location>
        <begin position="10"/>
        <end position="171"/>
    </location>
</feature>
<dbReference type="PROSITE" id="PS51186">
    <property type="entry name" value="GNAT"/>
    <property type="match status" value="1"/>
</dbReference>